<dbReference type="EMBL" id="RBIL01000002">
    <property type="protein sequence ID" value="RKQ86745.1"/>
    <property type="molecule type" value="Genomic_DNA"/>
</dbReference>
<keyword evidence="3 6" id="KW-0418">Kinase</keyword>
<evidence type="ECO:0000259" key="5">
    <source>
        <dbReference type="PROSITE" id="PS50011"/>
    </source>
</evidence>
<name>A0A660L076_9ACTN</name>
<dbReference type="CDD" id="cd14014">
    <property type="entry name" value="STKc_PknB_like"/>
    <property type="match status" value="1"/>
</dbReference>
<keyword evidence="1" id="KW-0808">Transferase</keyword>
<dbReference type="Gene3D" id="1.10.510.10">
    <property type="entry name" value="Transferase(Phosphotransferase) domain 1"/>
    <property type="match status" value="1"/>
</dbReference>
<evidence type="ECO:0000313" key="6">
    <source>
        <dbReference type="EMBL" id="RKQ86745.1"/>
    </source>
</evidence>
<dbReference type="RefSeq" id="WP_170179354.1">
    <property type="nucleotide sequence ID" value="NZ_RBIL01000002.1"/>
</dbReference>
<dbReference type="SUPFAM" id="SSF56112">
    <property type="entry name" value="Protein kinase-like (PK-like)"/>
    <property type="match status" value="1"/>
</dbReference>
<keyword evidence="2" id="KW-0547">Nucleotide-binding</keyword>
<dbReference type="PANTHER" id="PTHR43289">
    <property type="entry name" value="MITOGEN-ACTIVATED PROTEIN KINASE KINASE KINASE 20-RELATED"/>
    <property type="match status" value="1"/>
</dbReference>
<dbReference type="PROSITE" id="PS50011">
    <property type="entry name" value="PROTEIN_KINASE_DOM"/>
    <property type="match status" value="1"/>
</dbReference>
<protein>
    <submittedName>
        <fullName evidence="6">Serine/threonine-protein kinase</fullName>
    </submittedName>
</protein>
<evidence type="ECO:0000256" key="4">
    <source>
        <dbReference type="ARBA" id="ARBA00022840"/>
    </source>
</evidence>
<dbReference type="Proteomes" id="UP000278962">
    <property type="component" value="Unassembled WGS sequence"/>
</dbReference>
<proteinExistence type="predicted"/>
<organism evidence="6 7">
    <name type="scientific">Solirubrobacter pauli</name>
    <dbReference type="NCBI Taxonomy" id="166793"/>
    <lineage>
        <taxon>Bacteria</taxon>
        <taxon>Bacillati</taxon>
        <taxon>Actinomycetota</taxon>
        <taxon>Thermoleophilia</taxon>
        <taxon>Solirubrobacterales</taxon>
        <taxon>Solirubrobacteraceae</taxon>
        <taxon>Solirubrobacter</taxon>
    </lineage>
</organism>
<evidence type="ECO:0000256" key="2">
    <source>
        <dbReference type="ARBA" id="ARBA00022741"/>
    </source>
</evidence>
<reference evidence="6 7" key="1">
    <citation type="submission" date="2018-10" db="EMBL/GenBank/DDBJ databases">
        <title>Genomic Encyclopedia of Archaeal and Bacterial Type Strains, Phase II (KMG-II): from individual species to whole genera.</title>
        <authorList>
            <person name="Goeker M."/>
        </authorList>
    </citation>
    <scope>NUCLEOTIDE SEQUENCE [LARGE SCALE GENOMIC DNA]</scope>
    <source>
        <strain evidence="6 7">DSM 14954</strain>
    </source>
</reference>
<dbReference type="GO" id="GO:0005524">
    <property type="term" value="F:ATP binding"/>
    <property type="evidence" value="ECO:0007669"/>
    <property type="project" value="UniProtKB-KW"/>
</dbReference>
<dbReference type="SMART" id="SM00220">
    <property type="entry name" value="S_TKc"/>
    <property type="match status" value="1"/>
</dbReference>
<gene>
    <name evidence="6" type="ORF">C8N24_4760</name>
</gene>
<dbReference type="PANTHER" id="PTHR43289:SF34">
    <property type="entry name" value="SERINE_THREONINE-PROTEIN KINASE YBDM-RELATED"/>
    <property type="match status" value="1"/>
</dbReference>
<dbReference type="InterPro" id="IPR011009">
    <property type="entry name" value="Kinase-like_dom_sf"/>
</dbReference>
<dbReference type="Gene3D" id="3.30.200.20">
    <property type="entry name" value="Phosphorylase Kinase, domain 1"/>
    <property type="match status" value="1"/>
</dbReference>
<evidence type="ECO:0000256" key="3">
    <source>
        <dbReference type="ARBA" id="ARBA00022777"/>
    </source>
</evidence>
<dbReference type="InterPro" id="IPR008271">
    <property type="entry name" value="Ser/Thr_kinase_AS"/>
</dbReference>
<dbReference type="AlphaFoldDB" id="A0A660L076"/>
<dbReference type="PIRSF" id="PIRSF000654">
    <property type="entry name" value="Integrin-linked_kinase"/>
    <property type="match status" value="1"/>
</dbReference>
<dbReference type="Pfam" id="PF00069">
    <property type="entry name" value="Pkinase"/>
    <property type="match status" value="1"/>
</dbReference>
<keyword evidence="4" id="KW-0067">ATP-binding</keyword>
<accession>A0A660L076</accession>
<feature type="domain" description="Protein kinase" evidence="5">
    <location>
        <begin position="13"/>
        <end position="269"/>
    </location>
</feature>
<dbReference type="GO" id="GO:0004674">
    <property type="term" value="F:protein serine/threonine kinase activity"/>
    <property type="evidence" value="ECO:0007669"/>
    <property type="project" value="TreeGrafter"/>
</dbReference>
<dbReference type="InterPro" id="IPR000719">
    <property type="entry name" value="Prot_kinase_dom"/>
</dbReference>
<sequence length="271" mass="28376">MIEHAPGTRIGPYQVRGTIAHGGMGTVYLALGPHGEAVALKLLKADLARDDLTRKRFEREARMAQRIDHPNVVPVLDVGEHEGAPFLAQAFVRGGSLQDRLDATGPLTPAETARMAVEVGGALHAIHAVGLVHRDVKPGNILLDEEDVAHVIDFGLAKDSQASALTRPGQAVGSLDYMAPEQIRAEEVGPQTDVYGLACVLYTALSGSAPFAAKTGMGVLWAHIQEEPPPLPASVPAPMAWAVLAGLAKEPGERPPTTVEYAAGIAAAVPG</sequence>
<evidence type="ECO:0000313" key="7">
    <source>
        <dbReference type="Proteomes" id="UP000278962"/>
    </source>
</evidence>
<comment type="caution">
    <text evidence="6">The sequence shown here is derived from an EMBL/GenBank/DDBJ whole genome shotgun (WGS) entry which is preliminary data.</text>
</comment>
<keyword evidence="7" id="KW-1185">Reference proteome</keyword>
<evidence type="ECO:0000256" key="1">
    <source>
        <dbReference type="ARBA" id="ARBA00022679"/>
    </source>
</evidence>
<dbReference type="PROSITE" id="PS00108">
    <property type="entry name" value="PROTEIN_KINASE_ST"/>
    <property type="match status" value="1"/>
</dbReference>